<feature type="region of interest" description="Disordered" evidence="1">
    <location>
        <begin position="194"/>
        <end position="227"/>
    </location>
</feature>
<dbReference type="InterPro" id="IPR003892">
    <property type="entry name" value="CUE"/>
</dbReference>
<dbReference type="GO" id="GO:0005737">
    <property type="term" value="C:cytoplasm"/>
    <property type="evidence" value="ECO:0007669"/>
    <property type="project" value="TreeGrafter"/>
</dbReference>
<dbReference type="InterPro" id="IPR009060">
    <property type="entry name" value="UBA-like_sf"/>
</dbReference>
<feature type="compositionally biased region" description="Basic and acidic residues" evidence="1">
    <location>
        <begin position="24"/>
        <end position="78"/>
    </location>
</feature>
<dbReference type="PANTHER" id="PTHR16461:SF5">
    <property type="entry name" value="TOLL-INTERACTING PROTEIN"/>
    <property type="match status" value="1"/>
</dbReference>
<feature type="domain" description="CUE" evidence="2">
    <location>
        <begin position="107"/>
        <end position="150"/>
    </location>
</feature>
<feature type="compositionally biased region" description="Basic and acidic residues" evidence="1">
    <location>
        <begin position="1"/>
        <end position="13"/>
    </location>
</feature>
<evidence type="ECO:0000313" key="4">
    <source>
        <dbReference type="Proteomes" id="UP000769528"/>
    </source>
</evidence>
<name>A0A9P8T9I0_9ASCO</name>
<comment type="caution">
    <text evidence="3">The sequence shown here is derived from an EMBL/GenBank/DDBJ whole genome shotgun (WGS) entry which is preliminary data.</text>
</comment>
<reference evidence="3" key="1">
    <citation type="journal article" date="2021" name="Open Biol.">
        <title>Shared evolutionary footprints suggest mitochondrial oxidative damage underlies multiple complex I losses in fungi.</title>
        <authorList>
            <person name="Schikora-Tamarit M.A."/>
            <person name="Marcet-Houben M."/>
            <person name="Nosek J."/>
            <person name="Gabaldon T."/>
        </authorList>
    </citation>
    <scope>NUCLEOTIDE SEQUENCE</scope>
    <source>
        <strain evidence="3">CBS6341</strain>
    </source>
</reference>
<dbReference type="GO" id="GO:0006511">
    <property type="term" value="P:ubiquitin-dependent protein catabolic process"/>
    <property type="evidence" value="ECO:0007669"/>
    <property type="project" value="TreeGrafter"/>
</dbReference>
<dbReference type="OrthoDB" id="9942608at2759"/>
<dbReference type="PANTHER" id="PTHR16461">
    <property type="entry name" value="TOLL-INTERACTING PROTEIN"/>
    <property type="match status" value="1"/>
</dbReference>
<evidence type="ECO:0000256" key="1">
    <source>
        <dbReference type="SAM" id="MobiDB-lite"/>
    </source>
</evidence>
<accession>A0A9P8T9I0</accession>
<sequence>MSSSKEEKPKDLETIVTTDNDTIDDIKDTDIKDTDIKDELKKEKETKVENETKEIGELIPKESSQEPVTDIKEPKPTKDSIGLQVYSPEPITKDSPPPPKPKRPLTPRQEAFKILSEAFPTFDEKLINTVLIASGFKLEPSFNALLFYTDPSSFNIEEIPVEEPSSHVQQESNNENLLKQDELLAKQLDEEFKRKERRRAQRQRQQQEDYPQQQRSSNNPNYLDDDEDEDVFTNFVQKDLPELKEQFNKNLQETRTKFSNWFNNLNRPQQNQQHQYGDNSYNQNRFNPNQKSNLSSFDNDPEELDLSKFHGIKLNDDTTHNTNINDEKPKLPNRSRAESLDLYGTPKSGNKKWEPLNQGSSNNLGSATTAVTTNTTVDDDDDFLLSDEDKK</sequence>
<dbReference type="SUPFAM" id="SSF46934">
    <property type="entry name" value="UBA-like"/>
    <property type="match status" value="1"/>
</dbReference>
<keyword evidence="4" id="KW-1185">Reference proteome</keyword>
<dbReference type="GO" id="GO:0043130">
    <property type="term" value="F:ubiquitin binding"/>
    <property type="evidence" value="ECO:0007669"/>
    <property type="project" value="InterPro"/>
</dbReference>
<feature type="region of interest" description="Disordered" evidence="1">
    <location>
        <begin position="316"/>
        <end position="391"/>
    </location>
</feature>
<feature type="compositionally biased region" description="Low complexity" evidence="1">
    <location>
        <begin position="367"/>
        <end position="376"/>
    </location>
</feature>
<proteinExistence type="predicted"/>
<organism evidence="3 4">
    <name type="scientific">Wickerhamomyces mucosus</name>
    <dbReference type="NCBI Taxonomy" id="1378264"/>
    <lineage>
        <taxon>Eukaryota</taxon>
        <taxon>Fungi</taxon>
        <taxon>Dikarya</taxon>
        <taxon>Ascomycota</taxon>
        <taxon>Saccharomycotina</taxon>
        <taxon>Saccharomycetes</taxon>
        <taxon>Phaffomycetales</taxon>
        <taxon>Wickerhamomycetaceae</taxon>
        <taxon>Wickerhamomyces</taxon>
    </lineage>
</organism>
<reference evidence="3" key="2">
    <citation type="submission" date="2021-01" db="EMBL/GenBank/DDBJ databases">
        <authorList>
            <person name="Schikora-Tamarit M.A."/>
        </authorList>
    </citation>
    <scope>NUCLEOTIDE SEQUENCE</scope>
    <source>
        <strain evidence="3">CBS6341</strain>
    </source>
</reference>
<gene>
    <name evidence="3" type="ORF">WICMUC_004685</name>
</gene>
<dbReference type="SMART" id="SM00546">
    <property type="entry name" value="CUE"/>
    <property type="match status" value="1"/>
</dbReference>
<evidence type="ECO:0000313" key="3">
    <source>
        <dbReference type="EMBL" id="KAH3671388.1"/>
    </source>
</evidence>
<dbReference type="Proteomes" id="UP000769528">
    <property type="component" value="Unassembled WGS sequence"/>
</dbReference>
<dbReference type="FunFam" id="1.10.8.10:FF:000064">
    <property type="entry name" value="Similar to CUE domain-containing protein"/>
    <property type="match status" value="1"/>
</dbReference>
<dbReference type="Pfam" id="PF02845">
    <property type="entry name" value="CUE"/>
    <property type="match status" value="1"/>
</dbReference>
<evidence type="ECO:0000259" key="2">
    <source>
        <dbReference type="PROSITE" id="PS51140"/>
    </source>
</evidence>
<feature type="region of interest" description="Disordered" evidence="1">
    <location>
        <begin position="1"/>
        <end position="108"/>
    </location>
</feature>
<dbReference type="PROSITE" id="PS51140">
    <property type="entry name" value="CUE"/>
    <property type="match status" value="1"/>
</dbReference>
<protein>
    <recommendedName>
        <fullName evidence="2">CUE domain-containing protein</fullName>
    </recommendedName>
</protein>
<dbReference type="EMBL" id="JAEUBF010001281">
    <property type="protein sequence ID" value="KAH3671388.1"/>
    <property type="molecule type" value="Genomic_DNA"/>
</dbReference>
<dbReference type="InterPro" id="IPR041807">
    <property type="entry name" value="Cue5/Don1_CUE"/>
</dbReference>
<feature type="compositionally biased region" description="Polar residues" evidence="1">
    <location>
        <begin position="357"/>
        <end position="366"/>
    </location>
</feature>
<feature type="compositionally biased region" description="Acidic residues" evidence="1">
    <location>
        <begin position="377"/>
        <end position="391"/>
    </location>
</feature>
<dbReference type="AlphaFoldDB" id="A0A9P8T9I0"/>
<dbReference type="CDD" id="cd14372">
    <property type="entry name" value="CUE_Cue5p_like"/>
    <property type="match status" value="1"/>
</dbReference>
<dbReference type="GO" id="GO:0031624">
    <property type="term" value="F:ubiquitin conjugating enzyme binding"/>
    <property type="evidence" value="ECO:0007669"/>
    <property type="project" value="TreeGrafter"/>
</dbReference>
<feature type="compositionally biased region" description="Basic and acidic residues" evidence="1">
    <location>
        <begin position="316"/>
        <end position="339"/>
    </location>
</feature>
<dbReference type="Gene3D" id="1.10.8.10">
    <property type="entry name" value="DNA helicase RuvA subunit, C-terminal domain"/>
    <property type="match status" value="1"/>
</dbReference>